<feature type="binding site" evidence="8">
    <location>
        <begin position="254"/>
        <end position="255"/>
    </location>
    <ligand>
        <name>substrate</name>
    </ligand>
</feature>
<dbReference type="STRING" id="307507.A0A2V0PNY5"/>
<sequence>MSCAVIGGGAFGTAMAYHLARKGLPTTLWAREAALVERINSTRENRAYLPGVKAPEGLVATTDLAKALNNKFVFLVVPTPYIEATLGPYVDKIPPGTVLVSCSKGILNGTMETVEQLLRRVLPEEVHARLAFLSGPSFAKEVAQGLPTMVTVASRDEAVAQEVQEVLSSQLFRCYRTTDVTGVEMGGALKNVLAIACGISDGLNLGSNARAALITRGLAEVTTMATAMGAHPLTMLGLGGIGDLVLTCTGDLSRNRTVGLRIGRGEKLDAITHSMGGAHAEGVLTARSAYQLARRMGLDCATIEGIYRVLYEGADPMETVKENMSRELKHEVPEVLQQRLGGGAAKANGGSAAAAAPAGHAPAAGDRARPS</sequence>
<feature type="active site" description="Proton acceptor" evidence="7">
    <location>
        <position position="190"/>
    </location>
</feature>
<feature type="binding site" evidence="8">
    <location>
        <position position="104"/>
    </location>
    <ligand>
        <name>substrate</name>
    </ligand>
</feature>
<comment type="catalytic activity">
    <reaction evidence="4 11">
        <text>sn-glycerol 3-phosphate + NAD(+) = dihydroxyacetone phosphate + NADH + H(+)</text>
        <dbReference type="Rhea" id="RHEA:11092"/>
        <dbReference type="ChEBI" id="CHEBI:15378"/>
        <dbReference type="ChEBI" id="CHEBI:57540"/>
        <dbReference type="ChEBI" id="CHEBI:57597"/>
        <dbReference type="ChEBI" id="CHEBI:57642"/>
        <dbReference type="ChEBI" id="CHEBI:57945"/>
        <dbReference type="EC" id="1.1.1.8"/>
    </reaction>
</comment>
<dbReference type="Gene3D" id="3.40.50.720">
    <property type="entry name" value="NAD(P)-binding Rossmann-like Domain"/>
    <property type="match status" value="1"/>
</dbReference>
<dbReference type="InterPro" id="IPR011128">
    <property type="entry name" value="G3P_DH_NAD-dep_N"/>
</dbReference>
<feature type="region of interest" description="Disordered" evidence="12">
    <location>
        <begin position="338"/>
        <end position="371"/>
    </location>
</feature>
<dbReference type="PRINTS" id="PR00077">
    <property type="entry name" value="GPDHDRGNASE"/>
</dbReference>
<dbReference type="Proteomes" id="UP000247498">
    <property type="component" value="Unassembled WGS sequence"/>
</dbReference>
<reference evidence="15 16" key="1">
    <citation type="journal article" date="2018" name="Sci. Rep.">
        <title>Raphidocelis subcapitata (=Pseudokirchneriella subcapitata) provides an insight into genome evolution and environmental adaptations in the Sphaeropleales.</title>
        <authorList>
            <person name="Suzuki S."/>
            <person name="Yamaguchi H."/>
            <person name="Nakajima N."/>
            <person name="Kawachi M."/>
        </authorList>
    </citation>
    <scope>NUCLEOTIDE SEQUENCE [LARGE SCALE GENOMIC DNA]</scope>
    <source>
        <strain evidence="15 16">NIES-35</strain>
    </source>
</reference>
<feature type="domain" description="Glycerol-3-phosphate dehydrogenase NAD-dependent C-terminal" evidence="14">
    <location>
        <begin position="179"/>
        <end position="320"/>
    </location>
</feature>
<name>A0A2V0PNY5_9CHLO</name>
<evidence type="ECO:0000256" key="10">
    <source>
        <dbReference type="RuleBase" id="RU000437"/>
    </source>
</evidence>
<dbReference type="EMBL" id="BDRX01000137">
    <property type="protein sequence ID" value="GBF98875.1"/>
    <property type="molecule type" value="Genomic_DNA"/>
</dbReference>
<evidence type="ECO:0000256" key="2">
    <source>
        <dbReference type="ARBA" id="ARBA00023002"/>
    </source>
</evidence>
<evidence type="ECO:0000313" key="16">
    <source>
        <dbReference type="Proteomes" id="UP000247498"/>
    </source>
</evidence>
<dbReference type="InterPro" id="IPR036291">
    <property type="entry name" value="NAD(P)-bd_dom_sf"/>
</dbReference>
<evidence type="ECO:0000256" key="5">
    <source>
        <dbReference type="ARBA" id="ARBA00060503"/>
    </source>
</evidence>
<dbReference type="PANTHER" id="PTHR11728:SF1">
    <property type="entry name" value="GLYCEROL-3-PHOSPHATE DEHYDROGENASE [NAD(+)] 2, CHLOROPLASTIC"/>
    <property type="match status" value="1"/>
</dbReference>
<keyword evidence="16" id="KW-1185">Reference proteome</keyword>
<dbReference type="SUPFAM" id="SSF51735">
    <property type="entry name" value="NAD(P)-binding Rossmann-fold domains"/>
    <property type="match status" value="1"/>
</dbReference>
<dbReference type="InterPro" id="IPR013328">
    <property type="entry name" value="6PGD_dom2"/>
</dbReference>
<keyword evidence="2 10" id="KW-0560">Oxidoreductase</keyword>
<evidence type="ECO:0000256" key="1">
    <source>
        <dbReference type="ARBA" id="ARBA00011009"/>
    </source>
</evidence>
<dbReference type="Gene3D" id="1.10.1040.10">
    <property type="entry name" value="N-(1-d-carboxylethyl)-l-norvaline Dehydrogenase, domain 2"/>
    <property type="match status" value="1"/>
</dbReference>
<dbReference type="GO" id="GO:0046168">
    <property type="term" value="P:glycerol-3-phosphate catabolic process"/>
    <property type="evidence" value="ECO:0007669"/>
    <property type="project" value="UniProtKB-UniRule"/>
</dbReference>
<dbReference type="InParanoid" id="A0A2V0PNY5"/>
<feature type="binding site" evidence="9">
    <location>
        <begin position="7"/>
        <end position="12"/>
    </location>
    <ligand>
        <name>NAD(+)</name>
        <dbReference type="ChEBI" id="CHEBI:57540"/>
    </ligand>
</feature>
<keyword evidence="6" id="KW-0327">Glycosome</keyword>
<evidence type="ECO:0000256" key="4">
    <source>
        <dbReference type="ARBA" id="ARBA00048683"/>
    </source>
</evidence>
<comment type="similarity">
    <text evidence="1 10">Belongs to the NAD-dependent glycerol-3-phosphate dehydrogenase family.</text>
</comment>
<evidence type="ECO:0000313" key="15">
    <source>
        <dbReference type="EMBL" id="GBF98875.1"/>
    </source>
</evidence>
<evidence type="ECO:0000256" key="11">
    <source>
        <dbReference type="RuleBase" id="RU361243"/>
    </source>
</evidence>
<keyword evidence="3 9" id="KW-0520">NAD</keyword>
<dbReference type="PANTHER" id="PTHR11728">
    <property type="entry name" value="GLYCEROL-3-PHOSPHATE DEHYDROGENASE"/>
    <property type="match status" value="1"/>
</dbReference>
<feature type="binding site" evidence="9">
    <location>
        <position position="254"/>
    </location>
    <ligand>
        <name>NAD(+)</name>
        <dbReference type="ChEBI" id="CHEBI:57540"/>
    </ligand>
</feature>
<dbReference type="Pfam" id="PF07479">
    <property type="entry name" value="NAD_Gly3P_dh_C"/>
    <property type="match status" value="1"/>
</dbReference>
<dbReference type="OrthoDB" id="10263760at2759"/>
<evidence type="ECO:0000256" key="3">
    <source>
        <dbReference type="ARBA" id="ARBA00023027"/>
    </source>
</evidence>
<dbReference type="AlphaFoldDB" id="A0A2V0PNY5"/>
<dbReference type="HAMAP" id="MF_00394">
    <property type="entry name" value="NAD_Glyc3P_dehydrog"/>
    <property type="match status" value="1"/>
</dbReference>
<dbReference type="GO" id="GO:0005829">
    <property type="term" value="C:cytosol"/>
    <property type="evidence" value="ECO:0007669"/>
    <property type="project" value="TreeGrafter"/>
</dbReference>
<dbReference type="InterPro" id="IPR006109">
    <property type="entry name" value="G3P_DH_NAD-dep_C"/>
</dbReference>
<gene>
    <name evidence="15" type="ORF">Rsub_11479</name>
</gene>
<dbReference type="InterPro" id="IPR008927">
    <property type="entry name" value="6-PGluconate_DH-like_C_sf"/>
</dbReference>
<dbReference type="GO" id="GO:0020015">
    <property type="term" value="C:glycosome"/>
    <property type="evidence" value="ECO:0007669"/>
    <property type="project" value="UniProtKB-SubCell"/>
</dbReference>
<evidence type="ECO:0000259" key="13">
    <source>
        <dbReference type="Pfam" id="PF01210"/>
    </source>
</evidence>
<evidence type="ECO:0000256" key="12">
    <source>
        <dbReference type="SAM" id="MobiDB-lite"/>
    </source>
</evidence>
<feature type="compositionally biased region" description="Low complexity" evidence="12">
    <location>
        <begin position="345"/>
        <end position="365"/>
    </location>
</feature>
<feature type="domain" description="Glycerol-3-phosphate dehydrogenase NAD-dependent N-terminal" evidence="13">
    <location>
        <begin position="3"/>
        <end position="159"/>
    </location>
</feature>
<dbReference type="SUPFAM" id="SSF48179">
    <property type="entry name" value="6-phosphogluconate dehydrogenase C-terminal domain-like"/>
    <property type="match status" value="1"/>
</dbReference>
<dbReference type="GO" id="GO:0051287">
    <property type="term" value="F:NAD binding"/>
    <property type="evidence" value="ECO:0007669"/>
    <property type="project" value="UniProtKB-UniRule"/>
</dbReference>
<evidence type="ECO:0000256" key="9">
    <source>
        <dbReference type="PIRSR" id="PIRSR000114-3"/>
    </source>
</evidence>
<organism evidence="15 16">
    <name type="scientific">Raphidocelis subcapitata</name>
    <dbReference type="NCBI Taxonomy" id="307507"/>
    <lineage>
        <taxon>Eukaryota</taxon>
        <taxon>Viridiplantae</taxon>
        <taxon>Chlorophyta</taxon>
        <taxon>core chlorophytes</taxon>
        <taxon>Chlorophyceae</taxon>
        <taxon>CS clade</taxon>
        <taxon>Sphaeropleales</taxon>
        <taxon>Selenastraceae</taxon>
        <taxon>Raphidocelis</taxon>
    </lineage>
</organism>
<evidence type="ECO:0000256" key="8">
    <source>
        <dbReference type="PIRSR" id="PIRSR000114-2"/>
    </source>
</evidence>
<dbReference type="Pfam" id="PF01210">
    <property type="entry name" value="NAD_Gly3P_dh_N"/>
    <property type="match status" value="1"/>
</dbReference>
<evidence type="ECO:0000256" key="7">
    <source>
        <dbReference type="PIRSR" id="PIRSR000114-1"/>
    </source>
</evidence>
<dbReference type="FunFam" id="1.10.1040.10:FF:000001">
    <property type="entry name" value="Glycerol-3-phosphate dehydrogenase [NAD(P)+]"/>
    <property type="match status" value="1"/>
</dbReference>
<evidence type="ECO:0000256" key="6">
    <source>
        <dbReference type="ARBA" id="ARBA00084116"/>
    </source>
</evidence>
<dbReference type="PROSITE" id="PS00957">
    <property type="entry name" value="NAD_G3PDH"/>
    <property type="match status" value="1"/>
</dbReference>
<comment type="caution">
    <text evidence="15">The sequence shown here is derived from an EMBL/GenBank/DDBJ whole genome shotgun (WGS) entry which is preliminary data.</text>
</comment>
<dbReference type="NCBIfam" id="NF000940">
    <property type="entry name" value="PRK00094.1-2"/>
    <property type="match status" value="1"/>
</dbReference>
<evidence type="ECO:0000259" key="14">
    <source>
        <dbReference type="Pfam" id="PF07479"/>
    </source>
</evidence>
<dbReference type="InterPro" id="IPR006168">
    <property type="entry name" value="G3P_DH_NAD-dep"/>
</dbReference>
<feature type="binding site" evidence="9">
    <location>
        <position position="139"/>
    </location>
    <ligand>
        <name>NAD(+)</name>
        <dbReference type="ChEBI" id="CHEBI:57540"/>
    </ligand>
</feature>
<dbReference type="GO" id="GO:0005975">
    <property type="term" value="P:carbohydrate metabolic process"/>
    <property type="evidence" value="ECO:0007669"/>
    <property type="project" value="InterPro"/>
</dbReference>
<dbReference type="NCBIfam" id="NF000942">
    <property type="entry name" value="PRK00094.1-4"/>
    <property type="match status" value="1"/>
</dbReference>
<dbReference type="PIRSF" id="PIRSF000114">
    <property type="entry name" value="Glycerol-3-P_dh"/>
    <property type="match status" value="1"/>
</dbReference>
<protein>
    <recommendedName>
        <fullName evidence="11">Glycerol-3-phosphate dehydrogenase [NAD(+)]</fullName>
        <ecNumber evidence="11">1.1.1.8</ecNumber>
    </recommendedName>
</protein>
<accession>A0A2V0PNY5</accession>
<proteinExistence type="inferred from homology"/>
<comment type="subcellular location">
    <subcellularLocation>
        <location evidence="5">Glycosome</location>
    </subcellularLocation>
</comment>
<dbReference type="GO" id="GO:0141152">
    <property type="term" value="F:glycerol-3-phosphate dehydrogenase (NAD+) activity"/>
    <property type="evidence" value="ECO:0007669"/>
    <property type="project" value="UniProtKB-UniRule"/>
</dbReference>
<dbReference type="FunFam" id="3.40.50.720:FF:000019">
    <property type="entry name" value="Glycerol-3-phosphate dehydrogenase [NAD(P)+]"/>
    <property type="match status" value="1"/>
</dbReference>
<dbReference type="EC" id="1.1.1.8" evidence="11"/>